<dbReference type="InterPro" id="IPR029058">
    <property type="entry name" value="AB_hydrolase_fold"/>
</dbReference>
<comment type="similarity">
    <text evidence="1">Belongs to the short-chain dehydrogenases/reductases (SDR) family.</text>
</comment>
<dbReference type="VEuPathDB" id="FungiDB:F9C07_2138965"/>
<dbReference type="InterPro" id="IPR002347">
    <property type="entry name" value="SDR_fam"/>
</dbReference>
<name>A0A5N6H2K1_ASPFL</name>
<dbReference type="VEuPathDB" id="FungiDB:F9C07_2279594"/>
<dbReference type="Proteomes" id="UP000325434">
    <property type="component" value="Unassembled WGS sequence"/>
</dbReference>
<proteinExistence type="inferred from homology"/>
<feature type="domain" description="Alpha/beta hydrolase fold-3" evidence="3">
    <location>
        <begin position="35"/>
        <end position="251"/>
    </location>
</feature>
<dbReference type="PRINTS" id="PR00081">
    <property type="entry name" value="GDHRDH"/>
</dbReference>
<sequence length="610" mass="65890">MEKTAYDSCPRFDTQETSNLHITKPGNSTGANPVVVLIFGGAFVMGTNIQSIIWARTVAALYGATVVQPSYRLAPEHKFPTAPNDIWDSVQWIAANESALDADLTKGFVIGGGSAGGNLSIVTAHRAVKEKLSPPITGVLASIPVCMSQETVPEKYKHLWVSRGQNGNAPGNPGLDSKSIGGYEALYQQDFLSEDFSPFCSIVPFSAIPRTYVQVAGLDILRDDGIVYAKVLEDNGVEVKLDAYPGMPHGHFNLWPHLKQSIKSQEDTVWHFGWLLGCQVPREKYIFKFKSRLSICFQYIVFVKNRSVEDILSLYDIQQQGASSNHRNLPAFWQNQLNTEYSEYLRPSLPLSKIPKATPPMQSNIPSSSIPALPEGKTKAMDSVKGKVYAVTGLAGIGLAVAKQLYSYGARLSLADIDEAALSSAFAQLNSDAENVLTTKVDVGSSASVDAWIEATVQHFGRLDGAANMAGMIGKKHGTGRLTEQDDEEWDRLLRVNLTGTMYCVRAQGVRGFGLHVAYSASKHGVVGLTKSVAKEVGPEIRVNAVAPGSIQTPLLDKSIVIQGGYTQPPTIIPRTGTADEVAQSVLFLLSDAASFTTGTVLQVDGGWDP</sequence>
<accession>A0A5N6H2K1</accession>
<dbReference type="Gene3D" id="3.40.50.1820">
    <property type="entry name" value="alpha/beta hydrolase"/>
    <property type="match status" value="1"/>
</dbReference>
<evidence type="ECO:0000256" key="2">
    <source>
        <dbReference type="ARBA" id="ARBA00023002"/>
    </source>
</evidence>
<dbReference type="PANTHER" id="PTHR24321:SF8">
    <property type="entry name" value="ESTRADIOL 17-BETA-DEHYDROGENASE 8-RELATED"/>
    <property type="match status" value="1"/>
</dbReference>
<dbReference type="SUPFAM" id="SSF51735">
    <property type="entry name" value="NAD(P)-binding Rossmann-fold domains"/>
    <property type="match status" value="1"/>
</dbReference>
<protein>
    <recommendedName>
        <fullName evidence="3">Alpha/beta hydrolase fold-3 domain-containing protein</fullName>
    </recommendedName>
</protein>
<dbReference type="CDD" id="cd05233">
    <property type="entry name" value="SDR_c"/>
    <property type="match status" value="1"/>
</dbReference>
<dbReference type="InterPro" id="IPR036291">
    <property type="entry name" value="NAD(P)-bd_dom_sf"/>
</dbReference>
<dbReference type="Pfam" id="PF13561">
    <property type="entry name" value="adh_short_C2"/>
    <property type="match status" value="1"/>
</dbReference>
<gene>
    <name evidence="4" type="ORF">BDV35DRAFT_404647</name>
</gene>
<dbReference type="Gene3D" id="3.40.50.720">
    <property type="entry name" value="NAD(P)-binding Rossmann-like Domain"/>
    <property type="match status" value="2"/>
</dbReference>
<dbReference type="VEuPathDB" id="FungiDB:AFLA_004144"/>
<dbReference type="Pfam" id="PF07859">
    <property type="entry name" value="Abhydrolase_3"/>
    <property type="match status" value="1"/>
</dbReference>
<evidence type="ECO:0000256" key="1">
    <source>
        <dbReference type="ARBA" id="ARBA00006484"/>
    </source>
</evidence>
<dbReference type="PRINTS" id="PR00080">
    <property type="entry name" value="SDRFAMILY"/>
</dbReference>
<dbReference type="SUPFAM" id="SSF53474">
    <property type="entry name" value="alpha/beta-Hydrolases"/>
    <property type="match status" value="1"/>
</dbReference>
<dbReference type="PANTHER" id="PTHR24321">
    <property type="entry name" value="DEHYDROGENASES, SHORT CHAIN"/>
    <property type="match status" value="1"/>
</dbReference>
<keyword evidence="2" id="KW-0560">Oxidoreductase</keyword>
<dbReference type="AlphaFoldDB" id="A0A5N6H2K1"/>
<organism evidence="4">
    <name type="scientific">Aspergillus flavus</name>
    <dbReference type="NCBI Taxonomy" id="5059"/>
    <lineage>
        <taxon>Eukaryota</taxon>
        <taxon>Fungi</taxon>
        <taxon>Dikarya</taxon>
        <taxon>Ascomycota</taxon>
        <taxon>Pezizomycotina</taxon>
        <taxon>Eurotiomycetes</taxon>
        <taxon>Eurotiomycetidae</taxon>
        <taxon>Eurotiales</taxon>
        <taxon>Aspergillaceae</taxon>
        <taxon>Aspergillus</taxon>
        <taxon>Aspergillus subgen. Circumdati</taxon>
    </lineage>
</organism>
<dbReference type="GO" id="GO:0016491">
    <property type="term" value="F:oxidoreductase activity"/>
    <property type="evidence" value="ECO:0007669"/>
    <property type="project" value="UniProtKB-KW"/>
</dbReference>
<dbReference type="InterPro" id="IPR013094">
    <property type="entry name" value="AB_hydrolase_3"/>
</dbReference>
<dbReference type="GO" id="GO:0016787">
    <property type="term" value="F:hydrolase activity"/>
    <property type="evidence" value="ECO:0007669"/>
    <property type="project" value="InterPro"/>
</dbReference>
<evidence type="ECO:0000259" key="3">
    <source>
        <dbReference type="Pfam" id="PF07859"/>
    </source>
</evidence>
<reference evidence="4" key="1">
    <citation type="submission" date="2019-04" db="EMBL/GenBank/DDBJ databases">
        <title>Friends and foes A comparative genomics study of 23 Aspergillus species from section Flavi.</title>
        <authorList>
            <consortium name="DOE Joint Genome Institute"/>
            <person name="Kjaerbolling I."/>
            <person name="Vesth T."/>
            <person name="Frisvad J.C."/>
            <person name="Nybo J.L."/>
            <person name="Theobald S."/>
            <person name="Kildgaard S."/>
            <person name="Isbrandt T."/>
            <person name="Kuo A."/>
            <person name="Sato A."/>
            <person name="Lyhne E.K."/>
            <person name="Kogle M.E."/>
            <person name="Wiebenga A."/>
            <person name="Kun R.S."/>
            <person name="Lubbers R.J."/>
            <person name="Makela M.R."/>
            <person name="Barry K."/>
            <person name="Chovatia M."/>
            <person name="Clum A."/>
            <person name="Daum C."/>
            <person name="Haridas S."/>
            <person name="He G."/>
            <person name="LaButti K."/>
            <person name="Lipzen A."/>
            <person name="Mondo S."/>
            <person name="Riley R."/>
            <person name="Salamov A."/>
            <person name="Simmons B.A."/>
            <person name="Magnuson J.K."/>
            <person name="Henrissat B."/>
            <person name="Mortensen U.H."/>
            <person name="Larsen T.O."/>
            <person name="Devries R.P."/>
            <person name="Grigoriev I.V."/>
            <person name="Machida M."/>
            <person name="Baker S.E."/>
            <person name="Andersen M.R."/>
        </authorList>
    </citation>
    <scope>NUCLEOTIDE SEQUENCE [LARGE SCALE GENOMIC DNA]</scope>
    <source>
        <strain evidence="4">CBS 121.62</strain>
    </source>
</reference>
<evidence type="ECO:0000313" key="4">
    <source>
        <dbReference type="EMBL" id="KAB8246993.1"/>
    </source>
</evidence>
<dbReference type="VEuPathDB" id="FungiDB:AFLA_004145"/>
<dbReference type="EMBL" id="ML734594">
    <property type="protein sequence ID" value="KAB8246993.1"/>
    <property type="molecule type" value="Genomic_DNA"/>
</dbReference>